<reference evidence="1" key="1">
    <citation type="submission" date="2021-11" db="EMBL/GenBank/DDBJ databases">
        <title>Fusarium solani-melongenae Genome sequencing and assembly.</title>
        <authorList>
            <person name="Xie S."/>
            <person name="Huang L."/>
            <person name="Zhang X."/>
        </authorList>
    </citation>
    <scope>NUCLEOTIDE SEQUENCE</scope>
    <source>
        <strain evidence="1">CRI 24-3</strain>
    </source>
</reference>
<dbReference type="Proteomes" id="UP000830768">
    <property type="component" value="Chromosome 11"/>
</dbReference>
<sequence>MASSTESCSSQSLTMAQAIGVGVVAGFVGAVTLVAAALYLFNHGRFSGGVTGTEAHVPSQASAPDRDKELSSPPPAPQTGWDIIVENEWNELSSRPDTLSGPVSISKNVGFEFSIKNFAFTCITGIKRVDGGKPVQESVFDENQLIQLAGEPANGASWSGFIANPDTRALAILCFFTRVLYRRMNPFEDAEKCLLVPEITACYRIMTAHPGGNEHGRADVLGEWRHIVYAVNKGPYNIRPPCSTSFWRDDARAERTYAMIPPIVEALKLNDLKVDDYPIDVVEALKPIFEEAANSAVILFGQPCVWEAVWESDKPGIVVFP</sequence>
<proteinExistence type="predicted"/>
<evidence type="ECO:0000313" key="1">
    <source>
        <dbReference type="EMBL" id="UPL02467.1"/>
    </source>
</evidence>
<accession>A0ACD3ZMZ8</accession>
<protein>
    <submittedName>
        <fullName evidence="1">Uncharacterized protein</fullName>
    </submittedName>
</protein>
<gene>
    <name evidence="1" type="ORF">LCI18_013401</name>
</gene>
<dbReference type="EMBL" id="CP090039">
    <property type="protein sequence ID" value="UPL02467.1"/>
    <property type="molecule type" value="Genomic_DNA"/>
</dbReference>
<evidence type="ECO:0000313" key="2">
    <source>
        <dbReference type="Proteomes" id="UP000830768"/>
    </source>
</evidence>
<keyword evidence="2" id="KW-1185">Reference proteome</keyword>
<name>A0ACD3ZMZ8_FUSSC</name>
<organism evidence="1 2">
    <name type="scientific">Fusarium solani subsp. cucurbitae</name>
    <name type="common">Neocosmosporum cucurbitae</name>
    <dbReference type="NCBI Taxonomy" id="2747967"/>
    <lineage>
        <taxon>Eukaryota</taxon>
        <taxon>Fungi</taxon>
        <taxon>Dikarya</taxon>
        <taxon>Ascomycota</taxon>
        <taxon>Pezizomycotina</taxon>
        <taxon>Sordariomycetes</taxon>
        <taxon>Hypocreomycetidae</taxon>
        <taxon>Hypocreales</taxon>
        <taxon>Nectriaceae</taxon>
        <taxon>Fusarium</taxon>
        <taxon>Fusarium solani species complex</taxon>
    </lineage>
</organism>